<proteinExistence type="predicted"/>
<feature type="DNA-binding region" description="H-T-H motif" evidence="2">
    <location>
        <begin position="28"/>
        <end position="47"/>
    </location>
</feature>
<feature type="domain" description="HTH tetR-type" evidence="3">
    <location>
        <begin position="6"/>
        <end position="65"/>
    </location>
</feature>
<dbReference type="InterPro" id="IPR023772">
    <property type="entry name" value="DNA-bd_HTH_TetR-type_CS"/>
</dbReference>
<evidence type="ECO:0000313" key="5">
    <source>
        <dbReference type="Proteomes" id="UP000642819"/>
    </source>
</evidence>
<dbReference type="SUPFAM" id="SSF46689">
    <property type="entry name" value="Homeodomain-like"/>
    <property type="match status" value="1"/>
</dbReference>
<gene>
    <name evidence="4" type="ORF">GCM10008096_02070</name>
</gene>
<evidence type="ECO:0000256" key="1">
    <source>
        <dbReference type="ARBA" id="ARBA00023125"/>
    </source>
</evidence>
<evidence type="ECO:0000256" key="2">
    <source>
        <dbReference type="PROSITE-ProRule" id="PRU00335"/>
    </source>
</evidence>
<sequence length="221" mass="23616">MAPSDITTRARIRDAAIEQIARKGYGVSMRVIADAAGVSLGLINHHFGSKDGLRAACDDHVLETIMNVKSETMRGGAVAAMAALGKMEEYVNPTAYCLRAIAAGGDVAQRIVDHFVADAKAWVGEAVADGTLRPSVDEEARIRLMTLQGFGAMQLFLSQRVGSADAELGPAGLNALLDDYLNEYGLVMLEMYTFGLFASSDMFDAFRAAGPNPRATTTEEH</sequence>
<dbReference type="Pfam" id="PF17933">
    <property type="entry name" value="TetR_C_25"/>
    <property type="match status" value="1"/>
</dbReference>
<dbReference type="PROSITE" id="PS01081">
    <property type="entry name" value="HTH_TETR_1"/>
    <property type="match status" value="1"/>
</dbReference>
<dbReference type="InterPro" id="IPR009057">
    <property type="entry name" value="Homeodomain-like_sf"/>
</dbReference>
<dbReference type="Proteomes" id="UP000642819">
    <property type="component" value="Unassembled WGS sequence"/>
</dbReference>
<keyword evidence="1 2" id="KW-0238">DNA-binding</keyword>
<reference evidence="5" key="1">
    <citation type="journal article" date="2019" name="Int. J. Syst. Evol. Microbiol.">
        <title>The Global Catalogue of Microorganisms (GCM) 10K type strain sequencing project: providing services to taxonomists for standard genome sequencing and annotation.</title>
        <authorList>
            <consortium name="The Broad Institute Genomics Platform"/>
            <consortium name="The Broad Institute Genome Sequencing Center for Infectious Disease"/>
            <person name="Wu L."/>
            <person name="Ma J."/>
        </authorList>
    </citation>
    <scope>NUCLEOTIDE SEQUENCE [LARGE SCALE GENOMIC DNA]</scope>
    <source>
        <strain evidence="5">KCTC 19466</strain>
    </source>
</reference>
<dbReference type="Pfam" id="PF00440">
    <property type="entry name" value="TetR_N"/>
    <property type="match status" value="1"/>
</dbReference>
<evidence type="ECO:0000259" key="3">
    <source>
        <dbReference type="PROSITE" id="PS50977"/>
    </source>
</evidence>
<dbReference type="PANTHER" id="PTHR30055:SF146">
    <property type="entry name" value="HTH-TYPE TRANSCRIPTIONAL DUAL REGULATOR CECR"/>
    <property type="match status" value="1"/>
</dbReference>
<comment type="caution">
    <text evidence="4">The sequence shown here is derived from an EMBL/GenBank/DDBJ whole genome shotgun (WGS) entry which is preliminary data.</text>
</comment>
<organism evidence="4 5">
    <name type="scientific">Zhihengliuella salsuginis</name>
    <dbReference type="NCBI Taxonomy" id="578222"/>
    <lineage>
        <taxon>Bacteria</taxon>
        <taxon>Bacillati</taxon>
        <taxon>Actinomycetota</taxon>
        <taxon>Actinomycetes</taxon>
        <taxon>Micrococcales</taxon>
        <taxon>Micrococcaceae</taxon>
        <taxon>Zhihengliuella</taxon>
    </lineage>
</organism>
<dbReference type="PROSITE" id="PS50977">
    <property type="entry name" value="HTH_TETR_2"/>
    <property type="match status" value="1"/>
</dbReference>
<evidence type="ECO:0000313" key="4">
    <source>
        <dbReference type="EMBL" id="GHC99668.1"/>
    </source>
</evidence>
<dbReference type="PANTHER" id="PTHR30055">
    <property type="entry name" value="HTH-TYPE TRANSCRIPTIONAL REGULATOR RUTR"/>
    <property type="match status" value="1"/>
</dbReference>
<accession>A0ABQ3GAF6</accession>
<dbReference type="EMBL" id="BMXK01000001">
    <property type="protein sequence ID" value="GHC99668.1"/>
    <property type="molecule type" value="Genomic_DNA"/>
</dbReference>
<name>A0ABQ3GAF6_9MICC</name>
<protein>
    <submittedName>
        <fullName evidence="4">TetR family transcriptional regulator</fullName>
    </submittedName>
</protein>
<dbReference type="InterPro" id="IPR050109">
    <property type="entry name" value="HTH-type_TetR-like_transc_reg"/>
</dbReference>
<dbReference type="Gene3D" id="1.10.357.10">
    <property type="entry name" value="Tetracycline Repressor, domain 2"/>
    <property type="match status" value="1"/>
</dbReference>
<dbReference type="InterPro" id="IPR001647">
    <property type="entry name" value="HTH_TetR"/>
</dbReference>
<keyword evidence="5" id="KW-1185">Reference proteome</keyword>
<dbReference type="InterPro" id="IPR041484">
    <property type="entry name" value="TetR_C_25"/>
</dbReference>
<dbReference type="RefSeq" id="WP_189348245.1">
    <property type="nucleotide sequence ID" value="NZ_BMXK01000001.1"/>
</dbReference>
<dbReference type="PRINTS" id="PR00455">
    <property type="entry name" value="HTHTETR"/>
</dbReference>